<reference evidence="1" key="2">
    <citation type="submission" date="2025-09" db="UniProtKB">
        <authorList>
            <consortium name="Ensembl"/>
        </authorList>
    </citation>
    <scope>IDENTIFICATION</scope>
</reference>
<accession>A0A8C4QGH6</accession>
<dbReference type="GO" id="GO:0005634">
    <property type="term" value="C:nucleus"/>
    <property type="evidence" value="ECO:0007669"/>
    <property type="project" value="TreeGrafter"/>
</dbReference>
<name>A0A8C4QGH6_EPTBU</name>
<evidence type="ECO:0000313" key="1">
    <source>
        <dbReference type="Ensembl" id="ENSEBUP00000014445.1"/>
    </source>
</evidence>
<dbReference type="Proteomes" id="UP000694388">
    <property type="component" value="Unplaced"/>
</dbReference>
<dbReference type="GeneTree" id="ENSGT00390000001332"/>
<dbReference type="InterPro" id="IPR019370">
    <property type="entry name" value="E2F-assoc_phosphoprotein"/>
</dbReference>
<organism evidence="1 2">
    <name type="scientific">Eptatretus burgeri</name>
    <name type="common">Inshore hagfish</name>
    <dbReference type="NCBI Taxonomy" id="7764"/>
    <lineage>
        <taxon>Eukaryota</taxon>
        <taxon>Metazoa</taxon>
        <taxon>Chordata</taxon>
        <taxon>Craniata</taxon>
        <taxon>Vertebrata</taxon>
        <taxon>Cyclostomata</taxon>
        <taxon>Myxini</taxon>
        <taxon>Myxiniformes</taxon>
        <taxon>Myxinidae</taxon>
        <taxon>Eptatretinae</taxon>
        <taxon>Eptatretus</taxon>
    </lineage>
</organism>
<dbReference type="PANTHER" id="PTHR15967:SF0">
    <property type="entry name" value="E2F-ASSOCIATED PHOSPHOPROTEIN"/>
    <property type="match status" value="1"/>
</dbReference>
<protein>
    <submittedName>
        <fullName evidence="1">E2f-associated phosphoprotein</fullName>
    </submittedName>
</protein>
<dbReference type="Pfam" id="PF10238">
    <property type="entry name" value="Eapp_C"/>
    <property type="match status" value="1"/>
</dbReference>
<sequence>PEQKRRYLRECITGMSEGEGEDDFAKEMDNGENVSGETMWDGLTHVTGQQTSLGSGEEKFYDDVYFETSSEEEKAKKSRAERRVLTNEELMYDPDMDDADQAWVDAQRHRFTCRGVGLGLSKPLAPVSDAILNCPACMSTLCLDCQRHELYSSQYRAMFVLNCTVVRSEILRYKPSVRKSRRRRRGIVGDTNNTPEDELYYPVRCTECHTEVAVFDKDEIYHFFNVIASHC</sequence>
<keyword evidence="2" id="KW-1185">Reference proteome</keyword>
<dbReference type="OMA" id="DEDEKWI"/>
<dbReference type="Ensembl" id="ENSEBUT00000015021.1">
    <property type="protein sequence ID" value="ENSEBUP00000014445.1"/>
    <property type="gene ID" value="ENSEBUG00000009097.1"/>
</dbReference>
<reference evidence="1" key="1">
    <citation type="submission" date="2025-08" db="UniProtKB">
        <authorList>
            <consortium name="Ensembl"/>
        </authorList>
    </citation>
    <scope>IDENTIFICATION</scope>
</reference>
<proteinExistence type="predicted"/>
<evidence type="ECO:0000313" key="2">
    <source>
        <dbReference type="Proteomes" id="UP000694388"/>
    </source>
</evidence>
<dbReference type="AlphaFoldDB" id="A0A8C4QGH6"/>
<dbReference type="PANTHER" id="PTHR15967">
    <property type="entry name" value="E2F-ASSOCIATED PHOSPHOPROTEIN"/>
    <property type="match status" value="1"/>
</dbReference>